<gene>
    <name evidence="1" type="ORF">COLO4_29961</name>
</gene>
<evidence type="ECO:0000313" key="1">
    <source>
        <dbReference type="EMBL" id="OMO67951.1"/>
    </source>
</evidence>
<dbReference type="AlphaFoldDB" id="A0A1R3HC81"/>
<proteinExistence type="predicted"/>
<dbReference type="Proteomes" id="UP000187203">
    <property type="component" value="Unassembled WGS sequence"/>
</dbReference>
<accession>A0A1R3HC81</accession>
<evidence type="ECO:0000313" key="2">
    <source>
        <dbReference type="Proteomes" id="UP000187203"/>
    </source>
</evidence>
<reference evidence="2" key="1">
    <citation type="submission" date="2013-09" db="EMBL/GenBank/DDBJ databases">
        <title>Corchorus olitorius genome sequencing.</title>
        <authorList>
            <person name="Alam M."/>
            <person name="Haque M.S."/>
            <person name="Islam M.S."/>
            <person name="Emdad E.M."/>
            <person name="Islam M.M."/>
            <person name="Ahmed B."/>
            <person name="Halim A."/>
            <person name="Hossen Q.M.M."/>
            <person name="Hossain M.Z."/>
            <person name="Ahmed R."/>
            <person name="Khan M.M."/>
            <person name="Islam R."/>
            <person name="Rashid M.M."/>
            <person name="Khan S.A."/>
            <person name="Rahman M.S."/>
            <person name="Alam M."/>
            <person name="Yahiya A.S."/>
            <person name="Khan M.S."/>
            <person name="Azam M.S."/>
            <person name="Haque T."/>
            <person name="Lashkar M.Z.H."/>
            <person name="Akhand A.I."/>
            <person name="Morshed G."/>
            <person name="Roy S."/>
            <person name="Uddin K.S."/>
            <person name="Rabeya T."/>
            <person name="Hossain A.S."/>
            <person name="Chowdhury A."/>
            <person name="Snigdha A.R."/>
            <person name="Mortoza M.S."/>
            <person name="Matin S.A."/>
            <person name="Hoque S.M.E."/>
            <person name="Islam M.K."/>
            <person name="Roy D.K."/>
            <person name="Haider R."/>
            <person name="Moosa M.M."/>
            <person name="Elias S.M."/>
            <person name="Hasan A.M."/>
            <person name="Jahan S."/>
            <person name="Shafiuddin M."/>
            <person name="Mahmood N."/>
            <person name="Shommy N.S."/>
        </authorList>
    </citation>
    <scope>NUCLEOTIDE SEQUENCE [LARGE SCALE GENOMIC DNA]</scope>
    <source>
        <strain evidence="2">cv. O-4</strain>
    </source>
</reference>
<organism evidence="1 2">
    <name type="scientific">Corchorus olitorius</name>
    <dbReference type="NCBI Taxonomy" id="93759"/>
    <lineage>
        <taxon>Eukaryota</taxon>
        <taxon>Viridiplantae</taxon>
        <taxon>Streptophyta</taxon>
        <taxon>Embryophyta</taxon>
        <taxon>Tracheophyta</taxon>
        <taxon>Spermatophyta</taxon>
        <taxon>Magnoliopsida</taxon>
        <taxon>eudicotyledons</taxon>
        <taxon>Gunneridae</taxon>
        <taxon>Pentapetalae</taxon>
        <taxon>rosids</taxon>
        <taxon>malvids</taxon>
        <taxon>Malvales</taxon>
        <taxon>Malvaceae</taxon>
        <taxon>Grewioideae</taxon>
        <taxon>Apeibeae</taxon>
        <taxon>Corchorus</taxon>
    </lineage>
</organism>
<keyword evidence="2" id="KW-1185">Reference proteome</keyword>
<name>A0A1R3HC81_9ROSI</name>
<comment type="caution">
    <text evidence="1">The sequence shown here is derived from an EMBL/GenBank/DDBJ whole genome shotgun (WGS) entry which is preliminary data.</text>
</comment>
<sequence>MANQGNQQPQFPQKEQLPQQIRQLVSTLEDLLAVRYPIMTNKIPIQARRNPILADIAKVLIAYHVHTNSRAIAEDTTIYRWLRLTPADILTKEAALQKMHQPEDALCELPNAALPFPEPTDMTALHYNARGANLFSFKANLQNIIQQYQPMIVIVTETRLGSGEANQMASRINYRQVLTIDPIGSEKLLISYWSDLEKNFIYA</sequence>
<dbReference type="EMBL" id="AWUE01020500">
    <property type="protein sequence ID" value="OMO67951.1"/>
    <property type="molecule type" value="Genomic_DNA"/>
</dbReference>
<protein>
    <submittedName>
        <fullName evidence="1">Uncharacterized protein</fullName>
    </submittedName>
</protein>